<name>A0A8H6HAL6_9AGAR</name>
<dbReference type="Pfam" id="PF17667">
    <property type="entry name" value="Pkinase_fungal"/>
    <property type="match status" value="1"/>
</dbReference>
<accession>A0A8H6HAL6</accession>
<dbReference type="InterPro" id="IPR040976">
    <property type="entry name" value="Pkinase_fungal"/>
</dbReference>
<comment type="caution">
    <text evidence="2">The sequence shown here is derived from an EMBL/GenBank/DDBJ whole genome shotgun (WGS) entry which is preliminary data.</text>
</comment>
<dbReference type="Proteomes" id="UP000521943">
    <property type="component" value="Unassembled WGS sequence"/>
</dbReference>
<evidence type="ECO:0000313" key="2">
    <source>
        <dbReference type="EMBL" id="KAF6743444.1"/>
    </source>
</evidence>
<evidence type="ECO:0000313" key="3">
    <source>
        <dbReference type="Proteomes" id="UP000521943"/>
    </source>
</evidence>
<feature type="domain" description="Fungal-type protein kinase" evidence="1">
    <location>
        <begin position="82"/>
        <end position="185"/>
    </location>
</feature>
<evidence type="ECO:0000259" key="1">
    <source>
        <dbReference type="Pfam" id="PF17667"/>
    </source>
</evidence>
<dbReference type="PANTHER" id="PTHR38248">
    <property type="entry name" value="FUNK1 6"/>
    <property type="match status" value="1"/>
</dbReference>
<sequence>MLPSTCFKITDGSFSEAPSALKISWPMKRRTPENEIVDHLRQVLPSSALVHLPDIFFSSTLTPQQLNIPWTKMNLTLTEENHQDRVLRALASPLYKKLWEAGSVKEFKKVWLNCLESHHLAYTKGKVFHQDISENNLMVFERPDGAVAGILNDWDMAHSVNLTLGGVTVGHHPTGTPSFMAIGFNKRKRQGSLSSPGSRIFLLHLDMGRVQPQDETVHETLCSPQDGCILGPI</sequence>
<organism evidence="2 3">
    <name type="scientific">Ephemerocybe angulata</name>
    <dbReference type="NCBI Taxonomy" id="980116"/>
    <lineage>
        <taxon>Eukaryota</taxon>
        <taxon>Fungi</taxon>
        <taxon>Dikarya</taxon>
        <taxon>Basidiomycota</taxon>
        <taxon>Agaricomycotina</taxon>
        <taxon>Agaricomycetes</taxon>
        <taxon>Agaricomycetidae</taxon>
        <taxon>Agaricales</taxon>
        <taxon>Agaricineae</taxon>
        <taxon>Psathyrellaceae</taxon>
        <taxon>Ephemerocybe</taxon>
    </lineage>
</organism>
<proteinExistence type="predicted"/>
<protein>
    <recommendedName>
        <fullName evidence="1">Fungal-type protein kinase domain-containing protein</fullName>
    </recommendedName>
</protein>
<dbReference type="PANTHER" id="PTHR38248:SF2">
    <property type="entry name" value="FUNK1 11"/>
    <property type="match status" value="1"/>
</dbReference>
<gene>
    <name evidence="2" type="ORF">DFP72DRAFT_126592</name>
</gene>
<dbReference type="AlphaFoldDB" id="A0A8H6HAL6"/>
<dbReference type="EMBL" id="JACGCI010000144">
    <property type="protein sequence ID" value="KAF6743444.1"/>
    <property type="molecule type" value="Genomic_DNA"/>
</dbReference>
<dbReference type="OrthoDB" id="5569250at2759"/>
<keyword evidence="3" id="KW-1185">Reference proteome</keyword>
<reference evidence="2 3" key="1">
    <citation type="submission" date="2020-07" db="EMBL/GenBank/DDBJ databases">
        <title>Comparative genomics of pyrophilous fungi reveals a link between fire events and developmental genes.</title>
        <authorList>
            <consortium name="DOE Joint Genome Institute"/>
            <person name="Steindorff A.S."/>
            <person name="Carver A."/>
            <person name="Calhoun S."/>
            <person name="Stillman K."/>
            <person name="Liu H."/>
            <person name="Lipzen A."/>
            <person name="Pangilinan J."/>
            <person name="Labutti K."/>
            <person name="Bruns T.D."/>
            <person name="Grigoriev I.V."/>
        </authorList>
    </citation>
    <scope>NUCLEOTIDE SEQUENCE [LARGE SCALE GENOMIC DNA]</scope>
    <source>
        <strain evidence="2 3">CBS 144469</strain>
    </source>
</reference>